<evidence type="ECO:0000313" key="2">
    <source>
        <dbReference type="EMBL" id="QLY98055.1"/>
    </source>
</evidence>
<dbReference type="NCBIfam" id="TIGR01610">
    <property type="entry name" value="phage_O_Nterm"/>
    <property type="match status" value="1"/>
</dbReference>
<sequence length="339" mass="37547">MTGSEMAKAGLLEQNRLSGANRNTLIAGGIMANTAEIFNFPVPDAAQKEPRVADLDDGYTRIANELLEAVMLAGLTQHQLLVFLAVMRKTYGFNKKLDWVSNEQLSGLTGILPHKCSAAKSVLVKRGILIQSGRNIGINNVVSEWSTLPESGKKNKVYLKEVNLPESGKKSLPKSGKGVYPNQVNTKDKLTKDNIKPFSSENSGESSDQPENDLPVVKPDAAIQSGSKWGTAEDLTAAEWMFDMVKTIAPSARKPNFAGWANDIRLMRERDGRNHRDMCVLFRWACQDNFWSGNVLSPAKLRDKWTQLEINRNKQQAGMIASKPKLDLTNTDWIYGVDL</sequence>
<dbReference type="RefSeq" id="WP_000147901.1">
    <property type="nucleotide sequence ID" value="NZ_AP022098.1"/>
</dbReference>
<dbReference type="AlphaFoldDB" id="A0A1D7PWY3"/>
<dbReference type="Pfam" id="PF04492">
    <property type="entry name" value="Phage_rep_O"/>
    <property type="match status" value="1"/>
</dbReference>
<proteinExistence type="predicted"/>
<organism evidence="2 3">
    <name type="scientific">Escherichia coli</name>
    <dbReference type="NCBI Taxonomy" id="562"/>
    <lineage>
        <taxon>Bacteria</taxon>
        <taxon>Pseudomonadati</taxon>
        <taxon>Pseudomonadota</taxon>
        <taxon>Gammaproteobacteria</taxon>
        <taxon>Enterobacterales</taxon>
        <taxon>Enterobacteriaceae</taxon>
        <taxon>Escherichia</taxon>
    </lineage>
</organism>
<name>A0A1D7PWY3_ECOLX</name>
<feature type="compositionally biased region" description="Polar residues" evidence="1">
    <location>
        <begin position="197"/>
        <end position="209"/>
    </location>
</feature>
<feature type="compositionally biased region" description="Basic and acidic residues" evidence="1">
    <location>
        <begin position="186"/>
        <end position="195"/>
    </location>
</feature>
<accession>A0A1D7PWY3</accession>
<dbReference type="Proteomes" id="UP000512182">
    <property type="component" value="Chromosome"/>
</dbReference>
<gene>
    <name evidence="2" type="ORF">HV109_16295</name>
</gene>
<dbReference type="InterPro" id="IPR006497">
    <property type="entry name" value="Phage_lambda_VrpO_N"/>
</dbReference>
<dbReference type="Gene3D" id="1.10.10.10">
    <property type="entry name" value="Winged helix-like DNA-binding domain superfamily/Winged helix DNA-binding domain"/>
    <property type="match status" value="1"/>
</dbReference>
<feature type="region of interest" description="Disordered" evidence="1">
    <location>
        <begin position="167"/>
        <end position="216"/>
    </location>
</feature>
<evidence type="ECO:0000256" key="1">
    <source>
        <dbReference type="SAM" id="MobiDB-lite"/>
    </source>
</evidence>
<dbReference type="EMBL" id="CP056794">
    <property type="protein sequence ID" value="QLY98055.1"/>
    <property type="molecule type" value="Genomic_DNA"/>
</dbReference>
<protein>
    <submittedName>
        <fullName evidence="2">Replication protein</fullName>
    </submittedName>
</protein>
<dbReference type="GO" id="GO:0006260">
    <property type="term" value="P:DNA replication"/>
    <property type="evidence" value="ECO:0007669"/>
    <property type="project" value="InterPro"/>
</dbReference>
<dbReference type="InterPro" id="IPR036388">
    <property type="entry name" value="WH-like_DNA-bd_sf"/>
</dbReference>
<evidence type="ECO:0000313" key="3">
    <source>
        <dbReference type="Proteomes" id="UP000512182"/>
    </source>
</evidence>
<reference evidence="2 3" key="1">
    <citation type="submission" date="2020-06" db="EMBL/GenBank/DDBJ databases">
        <title>REHAB project genomes.</title>
        <authorList>
            <person name="Shaw L.P."/>
        </authorList>
    </citation>
    <scope>NUCLEOTIDE SEQUENCE [LARGE SCALE GENOMIC DNA]</scope>
    <source>
        <strain evidence="2 3">RHBSTW-00177</strain>
    </source>
</reference>